<sequence>MNVKAFSWNVRGLNNDDSQKQVMDLIRSSNLSFCGLLETRVKKNNLLKICSKVLGSWEWTSNASACMGRLVLGALVYFIWQECNLRLFHDKNRNVESLCCIIKEQVRLRIMSLKVKCSVHVLKAAEIWNVKVINGDNYSFFYENWLCVLHYPFEKFWCKVVRMVLLEYKGLKVRFEVLWFKFSSSVFGLIRLVGVYAIWVAKFNFLSGIIMLMGFYIMKLVYFLTWYDGLWELKYVGHVWSQFGFSFHKYLLFSRFEDLKANCILVGFLSESCSLFPYPGFVPMDFTREAFLRRQSHLAKCSIGYLIVKVQVLKMKFFSPALKLSLMVTSVDWMWKAIVIWMSDFISCYLVCNKSSYRRNLLLLVMFPKHVLGMSFDYAYMGLSI</sequence>
<keyword evidence="1" id="KW-0472">Membrane</keyword>
<dbReference type="EMBL" id="PKPP01000056">
    <property type="protein sequence ID" value="PWA98655.1"/>
    <property type="molecule type" value="Genomic_DNA"/>
</dbReference>
<evidence type="ECO:0008006" key="4">
    <source>
        <dbReference type="Google" id="ProtNLM"/>
    </source>
</evidence>
<feature type="transmembrane region" description="Helical" evidence="1">
    <location>
        <begin position="205"/>
        <end position="224"/>
    </location>
</feature>
<keyword evidence="1" id="KW-0812">Transmembrane</keyword>
<evidence type="ECO:0000313" key="3">
    <source>
        <dbReference type="Proteomes" id="UP000245207"/>
    </source>
</evidence>
<name>A0A2U1QKZ2_ARTAN</name>
<dbReference type="InterPro" id="IPR036691">
    <property type="entry name" value="Endo/exonu/phosph_ase_sf"/>
</dbReference>
<accession>A0A2U1QKZ2</accession>
<keyword evidence="3" id="KW-1185">Reference proteome</keyword>
<feature type="transmembrane region" description="Helical" evidence="1">
    <location>
        <begin position="178"/>
        <end position="199"/>
    </location>
</feature>
<gene>
    <name evidence="2" type="ORF">CTI12_AA001400</name>
</gene>
<dbReference type="AlphaFoldDB" id="A0A2U1QKZ2"/>
<dbReference type="SUPFAM" id="SSF56219">
    <property type="entry name" value="DNase I-like"/>
    <property type="match status" value="1"/>
</dbReference>
<organism evidence="2 3">
    <name type="scientific">Artemisia annua</name>
    <name type="common">Sweet wormwood</name>
    <dbReference type="NCBI Taxonomy" id="35608"/>
    <lineage>
        <taxon>Eukaryota</taxon>
        <taxon>Viridiplantae</taxon>
        <taxon>Streptophyta</taxon>
        <taxon>Embryophyta</taxon>
        <taxon>Tracheophyta</taxon>
        <taxon>Spermatophyta</taxon>
        <taxon>Magnoliopsida</taxon>
        <taxon>eudicotyledons</taxon>
        <taxon>Gunneridae</taxon>
        <taxon>Pentapetalae</taxon>
        <taxon>asterids</taxon>
        <taxon>campanulids</taxon>
        <taxon>Asterales</taxon>
        <taxon>Asteraceae</taxon>
        <taxon>Asteroideae</taxon>
        <taxon>Anthemideae</taxon>
        <taxon>Artemisiinae</taxon>
        <taxon>Artemisia</taxon>
    </lineage>
</organism>
<keyword evidence="1" id="KW-1133">Transmembrane helix</keyword>
<dbReference type="Proteomes" id="UP000245207">
    <property type="component" value="Unassembled WGS sequence"/>
</dbReference>
<evidence type="ECO:0000256" key="1">
    <source>
        <dbReference type="SAM" id="Phobius"/>
    </source>
</evidence>
<feature type="transmembrane region" description="Helical" evidence="1">
    <location>
        <begin position="361"/>
        <end position="381"/>
    </location>
</feature>
<reference evidence="2 3" key="1">
    <citation type="journal article" date="2018" name="Mol. Plant">
        <title>The genome of Artemisia annua provides insight into the evolution of Asteraceae family and artemisinin biosynthesis.</title>
        <authorList>
            <person name="Shen Q."/>
            <person name="Zhang L."/>
            <person name="Liao Z."/>
            <person name="Wang S."/>
            <person name="Yan T."/>
            <person name="Shi P."/>
            <person name="Liu M."/>
            <person name="Fu X."/>
            <person name="Pan Q."/>
            <person name="Wang Y."/>
            <person name="Lv Z."/>
            <person name="Lu X."/>
            <person name="Zhang F."/>
            <person name="Jiang W."/>
            <person name="Ma Y."/>
            <person name="Chen M."/>
            <person name="Hao X."/>
            <person name="Li L."/>
            <person name="Tang Y."/>
            <person name="Lv G."/>
            <person name="Zhou Y."/>
            <person name="Sun X."/>
            <person name="Brodelius P.E."/>
            <person name="Rose J.K.C."/>
            <person name="Tang K."/>
        </authorList>
    </citation>
    <scope>NUCLEOTIDE SEQUENCE [LARGE SCALE GENOMIC DNA]</scope>
    <source>
        <strain evidence="3">cv. Huhao1</strain>
        <tissue evidence="2">Leaf</tissue>
    </source>
</reference>
<comment type="caution">
    <text evidence="2">The sequence shown here is derived from an EMBL/GenBank/DDBJ whole genome shotgun (WGS) entry which is preliminary data.</text>
</comment>
<dbReference type="Gene3D" id="3.60.10.10">
    <property type="entry name" value="Endonuclease/exonuclease/phosphatase"/>
    <property type="match status" value="1"/>
</dbReference>
<protein>
    <recommendedName>
        <fullName evidence="4">RNA-directed DNA polymerase, eukaryota, Reverse transcriptase zinc-binding domain protein</fullName>
    </recommendedName>
</protein>
<evidence type="ECO:0000313" key="2">
    <source>
        <dbReference type="EMBL" id="PWA98655.1"/>
    </source>
</evidence>
<proteinExistence type="predicted"/>